<dbReference type="EMBL" id="QKTW01000002">
    <property type="protein sequence ID" value="PZF74842.1"/>
    <property type="molecule type" value="Genomic_DNA"/>
</dbReference>
<dbReference type="PANTHER" id="PTHR31630">
    <property type="entry name" value="PHYTANOYL-COA DIOXYGENASE-RELATED-RELATED"/>
    <property type="match status" value="1"/>
</dbReference>
<dbReference type="GO" id="GO:0016706">
    <property type="term" value="F:2-oxoglutarate-dependent dioxygenase activity"/>
    <property type="evidence" value="ECO:0007669"/>
    <property type="project" value="UniProtKB-ARBA"/>
</dbReference>
<keyword evidence="2" id="KW-1185">Reference proteome</keyword>
<comment type="caution">
    <text evidence="1">The sequence shown here is derived from an EMBL/GenBank/DDBJ whole genome shotgun (WGS) entry which is preliminary data.</text>
</comment>
<keyword evidence="1" id="KW-0223">Dioxygenase</keyword>
<accession>A0A2W2AMS8</accession>
<dbReference type="Gene3D" id="2.60.120.620">
    <property type="entry name" value="q2cbj1_9rhob like domain"/>
    <property type="match status" value="1"/>
</dbReference>
<organism evidence="1 2">
    <name type="scientific">Taibaiella soli</name>
    <dbReference type="NCBI Taxonomy" id="1649169"/>
    <lineage>
        <taxon>Bacteria</taxon>
        <taxon>Pseudomonadati</taxon>
        <taxon>Bacteroidota</taxon>
        <taxon>Chitinophagia</taxon>
        <taxon>Chitinophagales</taxon>
        <taxon>Chitinophagaceae</taxon>
        <taxon>Taibaiella</taxon>
    </lineage>
</organism>
<sequence>MEFPAITEESRLGILHLNRFYAKSIAKRNGTLGSSDLSEEWELDLTLLTALNLGLEQTLRYLYNEAPTLSRFEDWILEVNNQEIEISRIKRFNDSVTGMSSTATLATAVLSDEDLRHWDEHGYVIIRNAVSPEDCATTIKVITDFLNIDLDNSESWYEPHPARQGIMVQLFQDAILEKNRRSPKIRAAFEQLWGRSDLWETTDRVGFNPPETANWQFPGPDLHWDVSLDLPIPFGTQGILYLSDTLPNQGAFTLVPGFQHKIADWLHSLPAGVNPRQENLHALGAIPIEANAGDFILWSQTLPHGSSRNTAMQPRIVQYINYKPIDAHDRKVWK</sequence>
<dbReference type="AlphaFoldDB" id="A0A2W2AMS8"/>
<gene>
    <name evidence="1" type="ORF">DN068_01195</name>
</gene>
<dbReference type="InterPro" id="IPR008775">
    <property type="entry name" value="Phytyl_CoA_dOase-like"/>
</dbReference>
<evidence type="ECO:0000313" key="2">
    <source>
        <dbReference type="Proteomes" id="UP000248745"/>
    </source>
</evidence>
<reference evidence="1 2" key="1">
    <citation type="submission" date="2018-06" db="EMBL/GenBank/DDBJ databases">
        <title>Mucibacter soli gen. nov., sp. nov., a new member of the family Chitinophagaceae producing mucin.</title>
        <authorList>
            <person name="Kim M.-K."/>
            <person name="Park S."/>
            <person name="Kim T.-S."/>
            <person name="Joung Y."/>
            <person name="Han J.-H."/>
            <person name="Kim S.B."/>
        </authorList>
    </citation>
    <scope>NUCLEOTIDE SEQUENCE [LARGE SCALE GENOMIC DNA]</scope>
    <source>
        <strain evidence="1 2">R1-15</strain>
    </source>
</reference>
<dbReference type="RefSeq" id="WP_110997048.1">
    <property type="nucleotide sequence ID" value="NZ_QKTW01000002.1"/>
</dbReference>
<dbReference type="PANTHER" id="PTHR31630:SF6">
    <property type="entry name" value="PHYTANOYL-COA DIOXYGENASE-RELATED"/>
    <property type="match status" value="1"/>
</dbReference>
<keyword evidence="1" id="KW-0560">Oxidoreductase</keyword>
<evidence type="ECO:0000313" key="1">
    <source>
        <dbReference type="EMBL" id="PZF74842.1"/>
    </source>
</evidence>
<proteinExistence type="predicted"/>
<name>A0A2W2AMS8_9BACT</name>
<dbReference type="Pfam" id="PF05721">
    <property type="entry name" value="PhyH"/>
    <property type="match status" value="1"/>
</dbReference>
<dbReference type="SUPFAM" id="SSF51197">
    <property type="entry name" value="Clavaminate synthase-like"/>
    <property type="match status" value="1"/>
</dbReference>
<dbReference type="OrthoDB" id="1157001at2"/>
<dbReference type="Proteomes" id="UP000248745">
    <property type="component" value="Unassembled WGS sequence"/>
</dbReference>
<protein>
    <submittedName>
        <fullName evidence="1">Phytanoyl-CoA dioxygenase</fullName>
    </submittedName>
</protein>